<evidence type="ECO:0000256" key="2">
    <source>
        <dbReference type="ARBA" id="ARBA00023194"/>
    </source>
</evidence>
<accession>A0A0D3I7V0</accession>
<dbReference type="PANTHER" id="PTHR10696">
    <property type="entry name" value="GAMMA-BUTYROBETAINE HYDROXYLASE-RELATED"/>
    <property type="match status" value="1"/>
</dbReference>
<dbReference type="KEGG" id="ehx:EMIHUDRAFT_97132"/>
<reference evidence="5" key="1">
    <citation type="journal article" date="2013" name="Nature">
        <title>Pan genome of the phytoplankton Emiliania underpins its global distribution.</title>
        <authorList>
            <person name="Read B.A."/>
            <person name="Kegel J."/>
            <person name="Klute M.J."/>
            <person name="Kuo A."/>
            <person name="Lefebvre S.C."/>
            <person name="Maumus F."/>
            <person name="Mayer C."/>
            <person name="Miller J."/>
            <person name="Monier A."/>
            <person name="Salamov A."/>
            <person name="Young J."/>
            <person name="Aguilar M."/>
            <person name="Claverie J.M."/>
            <person name="Frickenhaus S."/>
            <person name="Gonzalez K."/>
            <person name="Herman E.K."/>
            <person name="Lin Y.C."/>
            <person name="Napier J."/>
            <person name="Ogata H."/>
            <person name="Sarno A.F."/>
            <person name="Shmutz J."/>
            <person name="Schroeder D."/>
            <person name="de Vargas C."/>
            <person name="Verret F."/>
            <person name="von Dassow P."/>
            <person name="Valentin K."/>
            <person name="Van de Peer Y."/>
            <person name="Wheeler G."/>
            <person name="Dacks J.B."/>
            <person name="Delwiche C.F."/>
            <person name="Dyhrman S.T."/>
            <person name="Glockner G."/>
            <person name="John U."/>
            <person name="Richards T."/>
            <person name="Worden A.Z."/>
            <person name="Zhang X."/>
            <person name="Grigoriev I.V."/>
            <person name="Allen A.E."/>
            <person name="Bidle K."/>
            <person name="Borodovsky M."/>
            <person name="Bowler C."/>
            <person name="Brownlee C."/>
            <person name="Cock J.M."/>
            <person name="Elias M."/>
            <person name="Gladyshev V.N."/>
            <person name="Groth M."/>
            <person name="Guda C."/>
            <person name="Hadaegh A."/>
            <person name="Iglesias-Rodriguez M.D."/>
            <person name="Jenkins J."/>
            <person name="Jones B.M."/>
            <person name="Lawson T."/>
            <person name="Leese F."/>
            <person name="Lindquist E."/>
            <person name="Lobanov A."/>
            <person name="Lomsadze A."/>
            <person name="Malik S.B."/>
            <person name="Marsh M.E."/>
            <person name="Mackinder L."/>
            <person name="Mock T."/>
            <person name="Mueller-Roeber B."/>
            <person name="Pagarete A."/>
            <person name="Parker M."/>
            <person name="Probert I."/>
            <person name="Quesneville H."/>
            <person name="Raines C."/>
            <person name="Rensing S.A."/>
            <person name="Riano-Pachon D.M."/>
            <person name="Richier S."/>
            <person name="Rokitta S."/>
            <person name="Shiraiwa Y."/>
            <person name="Soanes D.M."/>
            <person name="van der Giezen M."/>
            <person name="Wahlund T.M."/>
            <person name="Williams B."/>
            <person name="Wilson W."/>
            <person name="Wolfe G."/>
            <person name="Wurch L.L."/>
        </authorList>
    </citation>
    <scope>NUCLEOTIDE SEQUENCE</scope>
</reference>
<evidence type="ECO:0000313" key="4">
    <source>
        <dbReference type="EnsemblProtists" id="EOD07335"/>
    </source>
</evidence>
<dbReference type="GO" id="GO:0017000">
    <property type="term" value="P:antibiotic biosynthetic process"/>
    <property type="evidence" value="ECO:0007669"/>
    <property type="project" value="UniProtKB-KW"/>
</dbReference>
<dbReference type="AlphaFoldDB" id="A0A0D3I7V0"/>
<dbReference type="PaxDb" id="2903-EOD07335"/>
<organism evidence="4 5">
    <name type="scientific">Emiliania huxleyi (strain CCMP1516)</name>
    <dbReference type="NCBI Taxonomy" id="280463"/>
    <lineage>
        <taxon>Eukaryota</taxon>
        <taxon>Haptista</taxon>
        <taxon>Haptophyta</taxon>
        <taxon>Prymnesiophyceae</taxon>
        <taxon>Isochrysidales</taxon>
        <taxon>Noelaerhabdaceae</taxon>
        <taxon>Emiliania</taxon>
    </lineage>
</organism>
<dbReference type="Pfam" id="PF02668">
    <property type="entry name" value="TauD"/>
    <property type="match status" value="1"/>
</dbReference>
<dbReference type="HOGENOM" id="CLU_986521_0_0_1"/>
<protein>
    <recommendedName>
        <fullName evidence="3">TauD/TfdA-like domain-containing protein</fullName>
    </recommendedName>
</protein>
<proteinExistence type="predicted"/>
<name>A0A0D3I7V0_EMIH1</name>
<dbReference type="InterPro" id="IPR003819">
    <property type="entry name" value="TauD/TfdA-like"/>
</dbReference>
<dbReference type="SUPFAM" id="SSF51197">
    <property type="entry name" value="Clavaminate synthase-like"/>
    <property type="match status" value="1"/>
</dbReference>
<evidence type="ECO:0000256" key="1">
    <source>
        <dbReference type="ARBA" id="ARBA00023002"/>
    </source>
</evidence>
<dbReference type="EnsemblProtists" id="EOD07335">
    <property type="protein sequence ID" value="EOD07335"/>
    <property type="gene ID" value="EMIHUDRAFT_97132"/>
</dbReference>
<dbReference type="GeneID" id="17253202"/>
<keyword evidence="2" id="KW-0045">Antibiotic biosynthesis</keyword>
<evidence type="ECO:0000313" key="5">
    <source>
        <dbReference type="Proteomes" id="UP000013827"/>
    </source>
</evidence>
<dbReference type="InterPro" id="IPR050411">
    <property type="entry name" value="AlphaKG_dependent_hydroxylases"/>
</dbReference>
<dbReference type="RefSeq" id="XP_005759764.1">
    <property type="nucleotide sequence ID" value="XM_005759707.1"/>
</dbReference>
<dbReference type="InterPro" id="IPR042098">
    <property type="entry name" value="TauD-like_sf"/>
</dbReference>
<sequence length="344" mass="36800">MLSLLAPLVHADSAPQDCPAAAPRVPVADSEAVGAALSTRGFVVLTNLTEEGAAADWGAVALGLPERVFPGRLLSSGSNTLHAVHEENAKVSDQYASQCRESPEGCEAWSSNFTTAGAPLLPHTDGYVYGDHMPDVIFLVAEAPAERGGENFVVDGEAVLVRLEADAATAPLVGAAQTARVDLTERVSSGGIATGREAFGPIFRRRSDGGVWWRRQLQTRAYESGIEQPADGAPSSVRAELQPYQSLWRPAGAVHEAEQTEAMLEAVDAAIQREAGAAERFSLRRGEALLINNYRVLHGREGYTSRGRDGRKVWRVWCWTDRSLGLPEGMAEVGSPFDADALLD</sequence>
<reference evidence="4" key="2">
    <citation type="submission" date="2024-10" db="UniProtKB">
        <authorList>
            <consortium name="EnsemblProtists"/>
        </authorList>
    </citation>
    <scope>IDENTIFICATION</scope>
</reference>
<dbReference type="Proteomes" id="UP000013827">
    <property type="component" value="Unassembled WGS sequence"/>
</dbReference>
<evidence type="ECO:0000259" key="3">
    <source>
        <dbReference type="Pfam" id="PF02668"/>
    </source>
</evidence>
<dbReference type="GO" id="GO:0016491">
    <property type="term" value="F:oxidoreductase activity"/>
    <property type="evidence" value="ECO:0007669"/>
    <property type="project" value="UniProtKB-KW"/>
</dbReference>
<dbReference type="PANTHER" id="PTHR10696:SF56">
    <property type="entry name" value="TAUD_TFDA-LIKE DOMAIN-CONTAINING PROTEIN"/>
    <property type="match status" value="1"/>
</dbReference>
<feature type="domain" description="TauD/TfdA-like" evidence="3">
    <location>
        <begin position="29"/>
        <end position="317"/>
    </location>
</feature>
<dbReference type="Gene3D" id="3.60.130.10">
    <property type="entry name" value="Clavaminate synthase-like"/>
    <property type="match status" value="1"/>
</dbReference>
<keyword evidence="1" id="KW-0560">Oxidoreductase</keyword>
<keyword evidence="5" id="KW-1185">Reference proteome</keyword>